<dbReference type="Gene3D" id="3.75.10.10">
    <property type="entry name" value="L-arginine/glycine Amidinotransferase, Chain A"/>
    <property type="match status" value="1"/>
</dbReference>
<dbReference type="AlphaFoldDB" id="A0AAW7Z379"/>
<gene>
    <name evidence="2" type="ORF">AVL57_19280</name>
    <name evidence="3" type="ORF">Q4527_06355</name>
</gene>
<reference evidence="3" key="2">
    <citation type="submission" date="2023-07" db="EMBL/GenBank/DDBJ databases">
        <title>Genome content predicts the carbon catabolic preferences of heterotrophic bacteria.</title>
        <authorList>
            <person name="Gralka M."/>
        </authorList>
    </citation>
    <scope>NUCLEOTIDE SEQUENCE</scope>
    <source>
        <strain evidence="3">F2M12</strain>
    </source>
</reference>
<dbReference type="RefSeq" id="WP_057795634.1">
    <property type="nucleotide sequence ID" value="NZ_CAXIBE010000035.1"/>
</dbReference>
<dbReference type="Proteomes" id="UP000056750">
    <property type="component" value="Chromosome"/>
</dbReference>
<dbReference type="GO" id="GO:0004668">
    <property type="term" value="F:protein-arginine deiminase activity"/>
    <property type="evidence" value="ECO:0007669"/>
    <property type="project" value="InterPro"/>
</dbReference>
<proteinExistence type="predicted"/>
<accession>A0AAW7Z379</accession>
<dbReference type="GO" id="GO:0047632">
    <property type="term" value="F:agmatine deiminase activity"/>
    <property type="evidence" value="ECO:0007669"/>
    <property type="project" value="TreeGrafter"/>
</dbReference>
<keyword evidence="1" id="KW-0378">Hydrolase</keyword>
<dbReference type="InterPro" id="IPR007466">
    <property type="entry name" value="Peptidyl-Arg-deiminase_porph"/>
</dbReference>
<dbReference type="PANTHER" id="PTHR31377:SF0">
    <property type="entry name" value="AGMATINE DEIMINASE-RELATED"/>
    <property type="match status" value="1"/>
</dbReference>
<dbReference type="SUPFAM" id="SSF55909">
    <property type="entry name" value="Pentein"/>
    <property type="match status" value="1"/>
</dbReference>
<organism evidence="3 5">
    <name type="scientific">Alteromonas stellipolaris</name>
    <dbReference type="NCBI Taxonomy" id="233316"/>
    <lineage>
        <taxon>Bacteria</taxon>
        <taxon>Pseudomonadati</taxon>
        <taxon>Pseudomonadota</taxon>
        <taxon>Gammaproteobacteria</taxon>
        <taxon>Alteromonadales</taxon>
        <taxon>Alteromonadaceae</taxon>
        <taxon>Alteromonas/Salinimonas group</taxon>
        <taxon>Alteromonas</taxon>
    </lineage>
</organism>
<name>A0AAW7Z379_9ALTE</name>
<dbReference type="Pfam" id="PF04371">
    <property type="entry name" value="PAD_porph"/>
    <property type="match status" value="1"/>
</dbReference>
<evidence type="ECO:0000256" key="1">
    <source>
        <dbReference type="ARBA" id="ARBA00022801"/>
    </source>
</evidence>
<dbReference type="GO" id="GO:0009446">
    <property type="term" value="P:putrescine biosynthetic process"/>
    <property type="evidence" value="ECO:0007669"/>
    <property type="project" value="InterPro"/>
</dbReference>
<protein>
    <submittedName>
        <fullName evidence="3">Agmatine deiminase family protein</fullName>
    </submittedName>
    <submittedName>
        <fullName evidence="2">Peptidyl-arginine deiminase</fullName>
    </submittedName>
</protein>
<dbReference type="EMBL" id="JAUOQI010000003">
    <property type="protein sequence ID" value="MDO6577006.1"/>
    <property type="molecule type" value="Genomic_DNA"/>
</dbReference>
<dbReference type="PANTHER" id="PTHR31377">
    <property type="entry name" value="AGMATINE DEIMINASE-RELATED"/>
    <property type="match status" value="1"/>
</dbReference>
<reference evidence="2 4" key="1">
    <citation type="submission" date="2015-12" db="EMBL/GenBank/DDBJ databases">
        <title>Intraspecies pangenome expansion in the marine bacterium Alteromonas.</title>
        <authorList>
            <person name="Lopez-Perez M."/>
            <person name="Rodriguez-Valera F."/>
        </authorList>
    </citation>
    <scope>NUCLEOTIDE SEQUENCE [LARGE SCALE GENOMIC DNA]</scope>
    <source>
        <strain evidence="2 4">LMG 21861</strain>
    </source>
</reference>
<keyword evidence="4" id="KW-1185">Reference proteome</keyword>
<dbReference type="KEGG" id="asq:AVL57_19280"/>
<evidence type="ECO:0000313" key="3">
    <source>
        <dbReference type="EMBL" id="MDO6577006.1"/>
    </source>
</evidence>
<evidence type="ECO:0000313" key="2">
    <source>
        <dbReference type="EMBL" id="AMJ75915.1"/>
    </source>
</evidence>
<dbReference type="EMBL" id="CP013926">
    <property type="protein sequence ID" value="AMJ75915.1"/>
    <property type="molecule type" value="Genomic_DNA"/>
</dbReference>
<evidence type="ECO:0000313" key="4">
    <source>
        <dbReference type="Proteomes" id="UP000056750"/>
    </source>
</evidence>
<dbReference type="Proteomes" id="UP001170717">
    <property type="component" value="Unassembled WGS sequence"/>
</dbReference>
<sequence>MQGSRKLVPEWETVDAVMLAWPHAETDWSPWLEEARETYLNVIAAVNRYHAGVILLCAPDDVDDVISRLGDHARVLIMPASYNDTWVRDYGFLTCRDTEGSGAPVEFRFNGWGEKFDASEDNMANQRYLASLCKLPLRSSPVVAEGGALEIDDFGHLLSTSQCLLNPKRNGDMTIEDYAETFNDMLGCNTFTVLEHGHLEGDDTDGHIDTLVRFTPNKGLVIQAADNRKDDSHYAGLSALCEECATAMPEHEQYRLPLPHIVNNEGECLPASYANFLICNRAVLLPIYGQPEDEAAITQMQQAYPDHIIEPIDCSVLVKQFGSLHCISMQVPTNTLKESVISTFSKGVSVHATN</sequence>
<evidence type="ECO:0000313" key="5">
    <source>
        <dbReference type="Proteomes" id="UP001170717"/>
    </source>
</evidence>